<dbReference type="PROSITE" id="PS50171">
    <property type="entry name" value="ZF_MATRIN"/>
    <property type="match status" value="1"/>
</dbReference>
<evidence type="ECO:0000313" key="11">
    <source>
        <dbReference type="Proteomes" id="UP000069940"/>
    </source>
</evidence>
<dbReference type="InterPro" id="IPR013085">
    <property type="entry name" value="U1-CZ_Znf_C2H2"/>
</dbReference>
<keyword evidence="11" id="KW-1185">Reference proteome</keyword>
<feature type="domain" description="C3H1-type" evidence="8">
    <location>
        <begin position="51"/>
        <end position="79"/>
    </location>
</feature>
<dbReference type="GeneID" id="115258866"/>
<keyword evidence="4 6" id="KW-0862">Zinc</keyword>
<evidence type="ECO:0000259" key="8">
    <source>
        <dbReference type="PROSITE" id="PS50103"/>
    </source>
</evidence>
<dbReference type="RefSeq" id="XP_029715163.1">
    <property type="nucleotide sequence ID" value="XM_029859303.2"/>
</dbReference>
<dbReference type="PROSITE" id="PS50103">
    <property type="entry name" value="ZF_C3H1"/>
    <property type="match status" value="1"/>
</dbReference>
<evidence type="ECO:0000256" key="5">
    <source>
        <dbReference type="ARBA" id="ARBA00023242"/>
    </source>
</evidence>
<feature type="domain" description="Matrin-type" evidence="9">
    <location>
        <begin position="5"/>
        <end position="36"/>
    </location>
</feature>
<name>A0ABM1YRV0_AEDAL</name>
<organism evidence="10 11">
    <name type="scientific">Aedes albopictus</name>
    <name type="common">Asian tiger mosquito</name>
    <name type="synonym">Stegomyia albopicta</name>
    <dbReference type="NCBI Taxonomy" id="7160"/>
    <lineage>
        <taxon>Eukaryota</taxon>
        <taxon>Metazoa</taxon>
        <taxon>Ecdysozoa</taxon>
        <taxon>Arthropoda</taxon>
        <taxon>Hexapoda</taxon>
        <taxon>Insecta</taxon>
        <taxon>Pterygota</taxon>
        <taxon>Neoptera</taxon>
        <taxon>Endopterygota</taxon>
        <taxon>Diptera</taxon>
        <taxon>Nematocera</taxon>
        <taxon>Culicoidea</taxon>
        <taxon>Culicidae</taxon>
        <taxon>Culicinae</taxon>
        <taxon>Aedini</taxon>
        <taxon>Aedes</taxon>
        <taxon>Stegomyia</taxon>
    </lineage>
</organism>
<evidence type="ECO:0000256" key="3">
    <source>
        <dbReference type="ARBA" id="ARBA00022771"/>
    </source>
</evidence>
<protein>
    <recommendedName>
        <fullName evidence="12">C3H1-type domain-containing protein</fullName>
    </recommendedName>
</protein>
<dbReference type="PANTHER" id="PTHR16465">
    <property type="entry name" value="NUCLEASE-RELATED"/>
    <property type="match status" value="1"/>
</dbReference>
<dbReference type="SUPFAM" id="SSF57667">
    <property type="entry name" value="beta-beta-alpha zinc fingers"/>
    <property type="match status" value="1"/>
</dbReference>
<dbReference type="EnsemblMetazoa" id="AALFPA23_011604.R16468">
    <property type="protein sequence ID" value="AALFPA23_011604.P16468"/>
    <property type="gene ID" value="AALFPA23_011604"/>
</dbReference>
<dbReference type="InterPro" id="IPR000571">
    <property type="entry name" value="Znf_CCCH"/>
</dbReference>
<evidence type="ECO:0000256" key="7">
    <source>
        <dbReference type="SAM" id="MobiDB-lite"/>
    </source>
</evidence>
<dbReference type="InterPro" id="IPR000690">
    <property type="entry name" value="Matrin/U1-C_Znf_C2H2"/>
</dbReference>
<comment type="subcellular location">
    <subcellularLocation>
        <location evidence="1">Nucleus</location>
    </subcellularLocation>
</comment>
<evidence type="ECO:0000256" key="4">
    <source>
        <dbReference type="ARBA" id="ARBA00022833"/>
    </source>
</evidence>
<sequence>MGKKYYCDYCRKHIQRDPSIVRKHNEGVQHIRNRADHYESCKDVTEIMAENARKKPCRTMFTSEQCTFGATCRYSHYTPEQLNQFRRKAQKSDLQRTKRLAEVIGKLESAEEITRKFLEKRSQAKELREGTQFWTYTEDQLGQTDLPPSLQEIDPTRIDASSFTEWG</sequence>
<evidence type="ECO:0000259" key="9">
    <source>
        <dbReference type="PROSITE" id="PS50171"/>
    </source>
</evidence>
<dbReference type="Pfam" id="PF06220">
    <property type="entry name" value="zf-U1"/>
    <property type="match status" value="1"/>
</dbReference>
<accession>A0ABM1YRV0</accession>
<feature type="zinc finger region" description="C3H1-type" evidence="6">
    <location>
        <begin position="51"/>
        <end position="79"/>
    </location>
</feature>
<reference evidence="10" key="2">
    <citation type="submission" date="2025-05" db="UniProtKB">
        <authorList>
            <consortium name="EnsemblMetazoa"/>
        </authorList>
    </citation>
    <scope>IDENTIFICATION</scope>
    <source>
        <strain evidence="10">Foshan</strain>
    </source>
</reference>
<evidence type="ECO:0000313" key="10">
    <source>
        <dbReference type="EnsemblMetazoa" id="AALFPA23_011604.P16468"/>
    </source>
</evidence>
<keyword evidence="5" id="KW-0539">Nucleus</keyword>
<dbReference type="Proteomes" id="UP000069940">
    <property type="component" value="Unassembled WGS sequence"/>
</dbReference>
<reference evidence="11" key="1">
    <citation type="journal article" date="2015" name="Proc. Natl. Acad. Sci. U.S.A.">
        <title>Genome sequence of the Asian Tiger mosquito, Aedes albopictus, reveals insights into its biology, genetics, and evolution.</title>
        <authorList>
            <person name="Chen X.G."/>
            <person name="Jiang X."/>
            <person name="Gu J."/>
            <person name="Xu M."/>
            <person name="Wu Y."/>
            <person name="Deng Y."/>
            <person name="Zhang C."/>
            <person name="Bonizzoni M."/>
            <person name="Dermauw W."/>
            <person name="Vontas J."/>
            <person name="Armbruster P."/>
            <person name="Huang X."/>
            <person name="Yang Y."/>
            <person name="Zhang H."/>
            <person name="He W."/>
            <person name="Peng H."/>
            <person name="Liu Y."/>
            <person name="Wu K."/>
            <person name="Chen J."/>
            <person name="Lirakis M."/>
            <person name="Topalis P."/>
            <person name="Van Leeuwen T."/>
            <person name="Hall A.B."/>
            <person name="Jiang X."/>
            <person name="Thorpe C."/>
            <person name="Mueller R.L."/>
            <person name="Sun C."/>
            <person name="Waterhouse R.M."/>
            <person name="Yan G."/>
            <person name="Tu Z.J."/>
            <person name="Fang X."/>
            <person name="James A.A."/>
        </authorList>
    </citation>
    <scope>NUCLEOTIDE SEQUENCE [LARGE SCALE GENOMIC DNA]</scope>
    <source>
        <strain evidence="11">Foshan</strain>
    </source>
</reference>
<feature type="region of interest" description="Disordered" evidence="7">
    <location>
        <begin position="144"/>
        <end position="167"/>
    </location>
</feature>
<keyword evidence="2 6" id="KW-0479">Metal-binding</keyword>
<proteinExistence type="predicted"/>
<dbReference type="InterPro" id="IPR036855">
    <property type="entry name" value="Znf_CCCH_sf"/>
</dbReference>
<dbReference type="InterPro" id="IPR036236">
    <property type="entry name" value="Znf_C2H2_sf"/>
</dbReference>
<dbReference type="PANTHER" id="PTHR16465:SF0">
    <property type="entry name" value="ZINC FINGER MATRIN-TYPE PROTEIN 5"/>
    <property type="match status" value="1"/>
</dbReference>
<evidence type="ECO:0000256" key="6">
    <source>
        <dbReference type="PROSITE-ProRule" id="PRU00723"/>
    </source>
</evidence>
<evidence type="ECO:0000256" key="2">
    <source>
        <dbReference type="ARBA" id="ARBA00022723"/>
    </source>
</evidence>
<evidence type="ECO:0008006" key="12">
    <source>
        <dbReference type="Google" id="ProtNLM"/>
    </source>
</evidence>
<keyword evidence="3 6" id="KW-0863">Zinc-finger</keyword>
<dbReference type="Gene3D" id="3.30.160.60">
    <property type="entry name" value="Classic Zinc Finger"/>
    <property type="match status" value="1"/>
</dbReference>
<dbReference type="SUPFAM" id="SSF90229">
    <property type="entry name" value="CCCH zinc finger"/>
    <property type="match status" value="1"/>
</dbReference>
<evidence type="ECO:0000256" key="1">
    <source>
        <dbReference type="ARBA" id="ARBA00004123"/>
    </source>
</evidence>